<accession>A0A3N4KPS1</accession>
<evidence type="ECO:0000313" key="9">
    <source>
        <dbReference type="Proteomes" id="UP000277580"/>
    </source>
</evidence>
<protein>
    <recommendedName>
        <fullName evidence="7">Ubiquitin-like protease family profile domain-containing protein</fullName>
    </recommendedName>
</protein>
<gene>
    <name evidence="8" type="ORF">P167DRAFT_156566</name>
</gene>
<feature type="region of interest" description="Disordered" evidence="6">
    <location>
        <begin position="1"/>
        <end position="57"/>
    </location>
</feature>
<proteinExistence type="inferred from homology"/>
<dbReference type="PANTHER" id="PTHR46896">
    <property type="entry name" value="SENTRIN-SPECIFIC PROTEASE"/>
    <property type="match status" value="1"/>
</dbReference>
<evidence type="ECO:0000259" key="7">
    <source>
        <dbReference type="Pfam" id="PF02902"/>
    </source>
</evidence>
<feature type="compositionally biased region" description="Basic and acidic residues" evidence="6">
    <location>
        <begin position="213"/>
        <end position="226"/>
    </location>
</feature>
<dbReference type="Gene3D" id="1.10.418.20">
    <property type="match status" value="1"/>
</dbReference>
<keyword evidence="5" id="KW-0378">Hydrolase</keyword>
<dbReference type="InterPro" id="IPR038765">
    <property type="entry name" value="Papain-like_cys_pep_sf"/>
</dbReference>
<feature type="region of interest" description="Disordered" evidence="6">
    <location>
        <begin position="277"/>
        <end position="308"/>
    </location>
</feature>
<dbReference type="STRING" id="1392247.A0A3N4KPS1"/>
<dbReference type="InterPro" id="IPR051947">
    <property type="entry name" value="Sentrin-specific_protease"/>
</dbReference>
<dbReference type="GO" id="GO:0006508">
    <property type="term" value="P:proteolysis"/>
    <property type="evidence" value="ECO:0007669"/>
    <property type="project" value="UniProtKB-KW"/>
</dbReference>
<feature type="compositionally biased region" description="Basic and acidic residues" evidence="6">
    <location>
        <begin position="299"/>
        <end position="308"/>
    </location>
</feature>
<dbReference type="InParanoid" id="A0A3N4KPS1"/>
<dbReference type="GO" id="GO:0016926">
    <property type="term" value="P:protein desumoylation"/>
    <property type="evidence" value="ECO:0007669"/>
    <property type="project" value="TreeGrafter"/>
</dbReference>
<dbReference type="GO" id="GO:0005737">
    <property type="term" value="C:cytoplasm"/>
    <property type="evidence" value="ECO:0007669"/>
    <property type="project" value="TreeGrafter"/>
</dbReference>
<dbReference type="InterPro" id="IPR003653">
    <property type="entry name" value="Peptidase_C48_C"/>
</dbReference>
<dbReference type="Proteomes" id="UP000277580">
    <property type="component" value="Unassembled WGS sequence"/>
</dbReference>
<keyword evidence="9" id="KW-1185">Reference proteome</keyword>
<keyword evidence="2" id="KW-0597">Phosphoprotein</keyword>
<evidence type="ECO:0000256" key="4">
    <source>
        <dbReference type="ARBA" id="ARBA00022786"/>
    </source>
</evidence>
<keyword evidence="4" id="KW-0833">Ubl conjugation pathway</keyword>
<dbReference type="EMBL" id="ML119128">
    <property type="protein sequence ID" value="RPB12446.1"/>
    <property type="molecule type" value="Genomic_DNA"/>
</dbReference>
<dbReference type="OrthoDB" id="442460at2759"/>
<evidence type="ECO:0000256" key="2">
    <source>
        <dbReference type="ARBA" id="ARBA00022553"/>
    </source>
</evidence>
<name>A0A3N4KPS1_9PEZI</name>
<evidence type="ECO:0000256" key="6">
    <source>
        <dbReference type="SAM" id="MobiDB-lite"/>
    </source>
</evidence>
<evidence type="ECO:0000256" key="1">
    <source>
        <dbReference type="ARBA" id="ARBA00005234"/>
    </source>
</evidence>
<dbReference type="GO" id="GO:0070139">
    <property type="term" value="F:SUMO-specific endopeptidase activity"/>
    <property type="evidence" value="ECO:0007669"/>
    <property type="project" value="TreeGrafter"/>
</dbReference>
<organism evidence="8 9">
    <name type="scientific">Morchella conica CCBAS932</name>
    <dbReference type="NCBI Taxonomy" id="1392247"/>
    <lineage>
        <taxon>Eukaryota</taxon>
        <taxon>Fungi</taxon>
        <taxon>Dikarya</taxon>
        <taxon>Ascomycota</taxon>
        <taxon>Pezizomycotina</taxon>
        <taxon>Pezizomycetes</taxon>
        <taxon>Pezizales</taxon>
        <taxon>Morchellaceae</taxon>
        <taxon>Morchella</taxon>
    </lineage>
</organism>
<feature type="compositionally biased region" description="Polar residues" evidence="6">
    <location>
        <begin position="184"/>
        <end position="202"/>
    </location>
</feature>
<dbReference type="GO" id="GO:0005634">
    <property type="term" value="C:nucleus"/>
    <property type="evidence" value="ECO:0007669"/>
    <property type="project" value="TreeGrafter"/>
</dbReference>
<evidence type="ECO:0000256" key="3">
    <source>
        <dbReference type="ARBA" id="ARBA00022670"/>
    </source>
</evidence>
<dbReference type="AlphaFoldDB" id="A0A3N4KPS1"/>
<dbReference type="SUPFAM" id="SSF54001">
    <property type="entry name" value="Cysteine proteinases"/>
    <property type="match status" value="1"/>
</dbReference>
<dbReference type="Gene3D" id="3.30.310.130">
    <property type="entry name" value="Ubiquitin-related"/>
    <property type="match status" value="1"/>
</dbReference>
<reference evidence="8 9" key="1">
    <citation type="journal article" date="2018" name="Nat. Ecol. Evol.">
        <title>Pezizomycetes genomes reveal the molecular basis of ectomycorrhizal truffle lifestyle.</title>
        <authorList>
            <person name="Murat C."/>
            <person name="Payen T."/>
            <person name="Noel B."/>
            <person name="Kuo A."/>
            <person name="Morin E."/>
            <person name="Chen J."/>
            <person name="Kohler A."/>
            <person name="Krizsan K."/>
            <person name="Balestrini R."/>
            <person name="Da Silva C."/>
            <person name="Montanini B."/>
            <person name="Hainaut M."/>
            <person name="Levati E."/>
            <person name="Barry K.W."/>
            <person name="Belfiori B."/>
            <person name="Cichocki N."/>
            <person name="Clum A."/>
            <person name="Dockter R.B."/>
            <person name="Fauchery L."/>
            <person name="Guy J."/>
            <person name="Iotti M."/>
            <person name="Le Tacon F."/>
            <person name="Lindquist E.A."/>
            <person name="Lipzen A."/>
            <person name="Malagnac F."/>
            <person name="Mello A."/>
            <person name="Molinier V."/>
            <person name="Miyauchi S."/>
            <person name="Poulain J."/>
            <person name="Riccioni C."/>
            <person name="Rubini A."/>
            <person name="Sitrit Y."/>
            <person name="Splivallo R."/>
            <person name="Traeger S."/>
            <person name="Wang M."/>
            <person name="Zifcakova L."/>
            <person name="Wipf D."/>
            <person name="Zambonelli A."/>
            <person name="Paolocci F."/>
            <person name="Nowrousian M."/>
            <person name="Ottonello S."/>
            <person name="Baldrian P."/>
            <person name="Spatafora J.W."/>
            <person name="Henrissat B."/>
            <person name="Nagy L.G."/>
            <person name="Aury J.M."/>
            <person name="Wincker P."/>
            <person name="Grigoriev I.V."/>
            <person name="Bonfante P."/>
            <person name="Martin F.M."/>
        </authorList>
    </citation>
    <scope>NUCLEOTIDE SEQUENCE [LARGE SCALE GENOMIC DNA]</scope>
    <source>
        <strain evidence="8 9">CCBAS932</strain>
    </source>
</reference>
<evidence type="ECO:0000313" key="8">
    <source>
        <dbReference type="EMBL" id="RPB12446.1"/>
    </source>
</evidence>
<feature type="compositionally biased region" description="Polar residues" evidence="6">
    <location>
        <begin position="281"/>
        <end position="292"/>
    </location>
</feature>
<sequence>MALDVESPMENEGTANTNDTEIIDVDSSIQRSKFKGRSKLRAKTKSPPKKIKSAIPPDTPSIVILDSMGFGPRAHNGTIRNLREWLVAEAQIKRNLRIDTSDIHATFGKVPNQTNWYDCGLFLLHYVELFFEQPIKFTTLFLAKADRVSDPAFWRKEEIKRMREKLFHLFVQLHNEQEAVLSKQNVSRQELNENGSSNQTMAEGSKPSPDLMKGVEDSVQDKDMQDTHTGSESITAGQESGFERFKGELGDLFVSERNRGERNIMVRVADKVVFQPKNLEETPNSTPQSNRRITLPFRNGHDGEGVAT</sequence>
<keyword evidence="3" id="KW-0645">Protease</keyword>
<dbReference type="Pfam" id="PF02902">
    <property type="entry name" value="Peptidase_C48"/>
    <property type="match status" value="1"/>
</dbReference>
<evidence type="ECO:0000256" key="5">
    <source>
        <dbReference type="ARBA" id="ARBA00022801"/>
    </source>
</evidence>
<feature type="compositionally biased region" description="Basic residues" evidence="6">
    <location>
        <begin position="32"/>
        <end position="52"/>
    </location>
</feature>
<comment type="similarity">
    <text evidence="1">Belongs to the peptidase C48 family.</text>
</comment>
<feature type="region of interest" description="Disordered" evidence="6">
    <location>
        <begin position="184"/>
        <end position="241"/>
    </location>
</feature>
<feature type="domain" description="Ubiquitin-like protease family profile" evidence="7">
    <location>
        <begin position="61"/>
        <end position="155"/>
    </location>
</feature>
<feature type="compositionally biased region" description="Polar residues" evidence="6">
    <location>
        <begin position="227"/>
        <end position="238"/>
    </location>
</feature>
<dbReference type="PANTHER" id="PTHR46896:SF3">
    <property type="entry name" value="FI06413P-RELATED"/>
    <property type="match status" value="1"/>
</dbReference>